<evidence type="ECO:0008006" key="4">
    <source>
        <dbReference type="Google" id="ProtNLM"/>
    </source>
</evidence>
<gene>
    <name evidence="2" type="ORF">SAMN05216386_0878</name>
</gene>
<dbReference type="RefSeq" id="WP_074794991.1">
    <property type="nucleotide sequence ID" value="NZ_FOVJ01000001.1"/>
</dbReference>
<protein>
    <recommendedName>
        <fullName evidence="4">EF-hand domain-containing protein</fullName>
    </recommendedName>
</protein>
<feature type="transmembrane region" description="Helical" evidence="1">
    <location>
        <begin position="610"/>
        <end position="631"/>
    </location>
</feature>
<keyword evidence="1" id="KW-0812">Transmembrane</keyword>
<evidence type="ECO:0000256" key="1">
    <source>
        <dbReference type="SAM" id="Phobius"/>
    </source>
</evidence>
<accession>A0A1I4YTG6</accession>
<reference evidence="3" key="1">
    <citation type="submission" date="2016-10" db="EMBL/GenBank/DDBJ databases">
        <authorList>
            <person name="Varghese N."/>
        </authorList>
    </citation>
    <scope>NUCLEOTIDE SEQUENCE [LARGE SCALE GENOMIC DNA]</scope>
    <source>
        <strain evidence="3">Nsp8</strain>
    </source>
</reference>
<keyword evidence="1" id="KW-0472">Membrane</keyword>
<evidence type="ECO:0000313" key="2">
    <source>
        <dbReference type="EMBL" id="SFN41301.1"/>
    </source>
</evidence>
<dbReference type="STRING" id="1266925.GCA_000619905_02976"/>
<sequence>MATSHTWKFFRAGGFDQVQIDNGADLLALKELDQKLWVALSCPTRGIEFDTKTLDLIDHDDDARVHATEVLAAIAWAGNLLRNPDLLIEGSDRVALADINDNSKEGRQLLASAQYILKTLGKADAAEISLADMSDIEKFVAGLEFNGDGVIPAGQSADAALRATIEDIIKCRGSVADRSGKAGIDQETTDAFFAEVAAYSEWQAKGDGDAHIRFLEEKTLEAADAFRAVKEKVSDYFTRCQLAAYDGRAATPLSRSADDYKSIAAQTLSSHNTDIASFPLATVEPDKPLPLISGLNPAWQKQIDALRTQAIVPLFGEKQVLLASEWDALCAKFAAFEAWQSAKPASSIEQLGKARLREISGSNHQEVINDLIIQDKAVENEVKAIRSVEQLLRYSRDLFKLINNFVSFRSFYTGRDKAIFQLGTLYLDGRSCDLCLRVEDIGKHAEFANMSGLYLAYCDCIRKGGTEKMSIAAAFTDGDSDFLMVGRNGIFYDRKGQDWDATIVRIVDHPISIRQAFWSPYKKLIKFINEQLEKLAAQKAAAADQKLLAAAVMPPPPAAPGAPPPAPPKTPFDVGKFAGIFAAIGLALGAIGGILASLVSGILGLQFWQIPLAIIGLILLISGPSMIVAWFKLKKRNLGPVLDANGWAINARARINIPFGKSLTKMANLPEGSRRSLSDPYAEKKPVWPYLVLIAGVIVALLIVWQMGFFGVRPIE</sequence>
<evidence type="ECO:0000313" key="3">
    <source>
        <dbReference type="Proteomes" id="UP000183107"/>
    </source>
</evidence>
<organism evidence="2 3">
    <name type="scientific">Nitrosospira briensis</name>
    <dbReference type="NCBI Taxonomy" id="35799"/>
    <lineage>
        <taxon>Bacteria</taxon>
        <taxon>Pseudomonadati</taxon>
        <taxon>Pseudomonadota</taxon>
        <taxon>Betaproteobacteria</taxon>
        <taxon>Nitrosomonadales</taxon>
        <taxon>Nitrosomonadaceae</taxon>
        <taxon>Nitrosospira</taxon>
    </lineage>
</organism>
<keyword evidence="3" id="KW-1185">Reference proteome</keyword>
<feature type="transmembrane region" description="Helical" evidence="1">
    <location>
        <begin position="577"/>
        <end position="603"/>
    </location>
</feature>
<keyword evidence="1" id="KW-1133">Transmembrane helix</keyword>
<dbReference type="Proteomes" id="UP000183107">
    <property type="component" value="Unassembled WGS sequence"/>
</dbReference>
<dbReference type="OrthoDB" id="9785737at2"/>
<dbReference type="EMBL" id="FOVJ01000001">
    <property type="protein sequence ID" value="SFN41301.1"/>
    <property type="molecule type" value="Genomic_DNA"/>
</dbReference>
<feature type="transmembrane region" description="Helical" evidence="1">
    <location>
        <begin position="687"/>
        <end position="712"/>
    </location>
</feature>
<proteinExistence type="predicted"/>
<name>A0A1I4YTG6_9PROT</name>
<dbReference type="AlphaFoldDB" id="A0A1I4YTG6"/>